<evidence type="ECO:0000256" key="1">
    <source>
        <dbReference type="ARBA" id="ARBA00004651"/>
    </source>
</evidence>
<dbReference type="RefSeq" id="WP_251262866.1">
    <property type="nucleotide sequence ID" value="NZ_JAMQGP010000010.1"/>
</dbReference>
<keyword evidence="7" id="KW-0862">Zinc</keyword>
<dbReference type="NCBIfam" id="TIGR01065">
    <property type="entry name" value="hlyIII"/>
    <property type="match status" value="1"/>
</dbReference>
<keyword evidence="4 8" id="KW-0812">Transmembrane</keyword>
<evidence type="ECO:0000256" key="5">
    <source>
        <dbReference type="ARBA" id="ARBA00022989"/>
    </source>
</evidence>
<feature type="transmembrane region" description="Helical" evidence="8">
    <location>
        <begin position="106"/>
        <end position="127"/>
    </location>
</feature>
<dbReference type="EMBL" id="JAMQGP010000010">
    <property type="protein sequence ID" value="MCM2681385.1"/>
    <property type="molecule type" value="Genomic_DNA"/>
</dbReference>
<feature type="transmembrane region" description="Helical" evidence="8">
    <location>
        <begin position="134"/>
        <end position="151"/>
    </location>
</feature>
<feature type="binding site" evidence="7">
    <location>
        <position position="67"/>
    </location>
    <ligand>
        <name>Zn(2+)</name>
        <dbReference type="ChEBI" id="CHEBI:29105"/>
    </ligand>
</feature>
<comment type="similarity">
    <text evidence="2">Belongs to the UPF0073 (Hly-III) family.</text>
</comment>
<comment type="subcellular location">
    <subcellularLocation>
        <location evidence="1">Cell membrane</location>
        <topology evidence="1">Multi-pass membrane protein</topology>
    </subcellularLocation>
</comment>
<sequence>MPSIPAYSPAEEWANSLTHALGLILSVVALVMMVVVSVELQDTWRVVATSVYGGSLILLFLASVAYHAVPWTKLKTRLKLFDHCAIYLLIAGSYTPFLLISMRDTLGWWLFGIVWSMAALGITLKIGWGNRFKILRVASYLVMGWLIVVAIKPLTDAIGQAGLIWLAAGGACYSVGVIFYLRKSLSYAHSIWHLFVVAGAMCHFFAVWFHVLPMS</sequence>
<dbReference type="PANTHER" id="PTHR20855:SF3">
    <property type="entry name" value="LD03007P"/>
    <property type="match status" value="1"/>
</dbReference>
<feature type="transmembrane region" description="Helical" evidence="8">
    <location>
        <begin position="157"/>
        <end position="179"/>
    </location>
</feature>
<dbReference type="Pfam" id="PF03006">
    <property type="entry name" value="HlyIII"/>
    <property type="match status" value="1"/>
</dbReference>
<feature type="transmembrane region" description="Helical" evidence="8">
    <location>
        <begin position="20"/>
        <end position="38"/>
    </location>
</feature>
<dbReference type="InterPro" id="IPR005744">
    <property type="entry name" value="Hy-lIII"/>
</dbReference>
<feature type="binding site" evidence="7">
    <location>
        <position position="193"/>
    </location>
    <ligand>
        <name>Zn(2+)</name>
        <dbReference type="ChEBI" id="CHEBI:29105"/>
    </ligand>
</feature>
<evidence type="ECO:0000256" key="2">
    <source>
        <dbReference type="ARBA" id="ARBA00008488"/>
    </source>
</evidence>
<evidence type="ECO:0000256" key="4">
    <source>
        <dbReference type="ARBA" id="ARBA00022692"/>
    </source>
</evidence>
<feature type="transmembrane region" description="Helical" evidence="8">
    <location>
        <begin position="80"/>
        <end position="100"/>
    </location>
</feature>
<protein>
    <submittedName>
        <fullName evidence="9">Hemolysin III family protein</fullName>
    </submittedName>
</protein>
<proteinExistence type="inferred from homology"/>
<dbReference type="GO" id="GO:0046872">
    <property type="term" value="F:metal ion binding"/>
    <property type="evidence" value="ECO:0007669"/>
    <property type="project" value="UniProtKB-KW"/>
</dbReference>
<feature type="transmembrane region" description="Helical" evidence="8">
    <location>
        <begin position="191"/>
        <end position="211"/>
    </location>
</feature>
<evidence type="ECO:0000313" key="9">
    <source>
        <dbReference type="EMBL" id="MCM2681385.1"/>
    </source>
</evidence>
<reference evidence="9 10" key="1">
    <citation type="journal article" date="2013" name="Antonie Van Leeuwenhoek">
        <title>Echinimonas agarilytica gen. nov., sp. nov., a new gammaproteobacterium isolated from the sea urchin Strongylocentrotus intermedius.</title>
        <authorList>
            <person name="Nedashkovskaya O.I."/>
            <person name="Stenkova A.M."/>
            <person name="Zhukova N.V."/>
            <person name="Van Trappen S."/>
            <person name="Lee J.S."/>
            <person name="Kim S.B."/>
        </authorList>
    </citation>
    <scope>NUCLEOTIDE SEQUENCE [LARGE SCALE GENOMIC DNA]</scope>
    <source>
        <strain evidence="9 10">KMM 6351</strain>
    </source>
</reference>
<dbReference type="InterPro" id="IPR004254">
    <property type="entry name" value="AdipoR/HlyIII-related"/>
</dbReference>
<feature type="binding site" evidence="7">
    <location>
        <position position="189"/>
    </location>
    <ligand>
        <name>Zn(2+)</name>
        <dbReference type="ChEBI" id="CHEBI:29105"/>
    </ligand>
</feature>
<dbReference type="PANTHER" id="PTHR20855">
    <property type="entry name" value="ADIPOR/PROGESTIN RECEPTOR-RELATED"/>
    <property type="match status" value="1"/>
</dbReference>
<evidence type="ECO:0000256" key="8">
    <source>
        <dbReference type="SAM" id="Phobius"/>
    </source>
</evidence>
<evidence type="ECO:0000256" key="3">
    <source>
        <dbReference type="ARBA" id="ARBA00022475"/>
    </source>
</evidence>
<organism evidence="9 10">
    <name type="scientific">Echinimonas agarilytica</name>
    <dbReference type="NCBI Taxonomy" id="1215918"/>
    <lineage>
        <taxon>Bacteria</taxon>
        <taxon>Pseudomonadati</taxon>
        <taxon>Pseudomonadota</taxon>
        <taxon>Gammaproteobacteria</taxon>
        <taxon>Alteromonadales</taxon>
        <taxon>Echinimonadaceae</taxon>
        <taxon>Echinimonas</taxon>
    </lineage>
</organism>
<accession>A0AA42B8T3</accession>
<keyword evidence="5 8" id="KW-1133">Transmembrane helix</keyword>
<keyword evidence="3" id="KW-1003">Cell membrane</keyword>
<evidence type="ECO:0000256" key="6">
    <source>
        <dbReference type="ARBA" id="ARBA00023136"/>
    </source>
</evidence>
<comment type="caution">
    <text evidence="9">The sequence shown here is derived from an EMBL/GenBank/DDBJ whole genome shotgun (WGS) entry which is preliminary data.</text>
</comment>
<dbReference type="AlphaFoldDB" id="A0AA42B8T3"/>
<dbReference type="GO" id="GO:0140911">
    <property type="term" value="F:pore-forming activity"/>
    <property type="evidence" value="ECO:0007669"/>
    <property type="project" value="InterPro"/>
</dbReference>
<name>A0AA42B8T3_9GAMM</name>
<keyword evidence="6 8" id="KW-0472">Membrane</keyword>
<evidence type="ECO:0000313" key="10">
    <source>
        <dbReference type="Proteomes" id="UP001165393"/>
    </source>
</evidence>
<keyword evidence="7" id="KW-0479">Metal-binding</keyword>
<dbReference type="Proteomes" id="UP001165393">
    <property type="component" value="Unassembled WGS sequence"/>
</dbReference>
<keyword evidence="10" id="KW-1185">Reference proteome</keyword>
<evidence type="ECO:0000256" key="7">
    <source>
        <dbReference type="PIRSR" id="PIRSR604254-1"/>
    </source>
</evidence>
<gene>
    <name evidence="9" type="ORF">NAF29_17185</name>
</gene>
<feature type="transmembrane region" description="Helical" evidence="8">
    <location>
        <begin position="44"/>
        <end position="68"/>
    </location>
</feature>
<dbReference type="GO" id="GO:0005886">
    <property type="term" value="C:plasma membrane"/>
    <property type="evidence" value="ECO:0007669"/>
    <property type="project" value="UniProtKB-SubCell"/>
</dbReference>